<dbReference type="GO" id="GO:0005524">
    <property type="term" value="F:ATP binding"/>
    <property type="evidence" value="ECO:0007669"/>
    <property type="project" value="UniProtKB-KW"/>
</dbReference>
<dbReference type="AlphaFoldDB" id="A0A2U1AQY6"/>
<dbReference type="EMBL" id="QEKH01000024">
    <property type="protein sequence ID" value="PVY38795.1"/>
    <property type="molecule type" value="Genomic_DNA"/>
</dbReference>
<dbReference type="InterPro" id="IPR043129">
    <property type="entry name" value="ATPase_NBD"/>
</dbReference>
<dbReference type="RefSeq" id="WP_165833087.1">
    <property type="nucleotide sequence ID" value="NZ_CAJKCJ010000125.1"/>
</dbReference>
<evidence type="ECO:0000256" key="7">
    <source>
        <dbReference type="ARBA" id="ARBA00023308"/>
    </source>
</evidence>
<evidence type="ECO:0000256" key="4">
    <source>
        <dbReference type="ARBA" id="ARBA00022777"/>
    </source>
</evidence>
<evidence type="ECO:0000259" key="8">
    <source>
        <dbReference type="Pfam" id="PF00370"/>
    </source>
</evidence>
<feature type="domain" description="Carbohydrate kinase FGGY N-terminal" evidence="8">
    <location>
        <begin position="5"/>
        <end position="243"/>
    </location>
</feature>
<keyword evidence="7" id="KW-0684">Rhamnose metabolism</keyword>
<dbReference type="Pfam" id="PF02782">
    <property type="entry name" value="FGGY_C"/>
    <property type="match status" value="1"/>
</dbReference>
<feature type="domain" description="Carbohydrate kinase FGGY C-terminal" evidence="9">
    <location>
        <begin position="255"/>
        <end position="447"/>
    </location>
</feature>
<dbReference type="GO" id="GO:0004370">
    <property type="term" value="F:glycerol kinase activity"/>
    <property type="evidence" value="ECO:0007669"/>
    <property type="project" value="TreeGrafter"/>
</dbReference>
<evidence type="ECO:0000313" key="11">
    <source>
        <dbReference type="Proteomes" id="UP000245959"/>
    </source>
</evidence>
<dbReference type="GO" id="GO:0019301">
    <property type="term" value="P:rhamnose catabolic process"/>
    <property type="evidence" value="ECO:0007669"/>
    <property type="project" value="InterPro"/>
</dbReference>
<dbReference type="CDD" id="cd07771">
    <property type="entry name" value="ASKHA_NBD_FGGY_RhaB-like"/>
    <property type="match status" value="1"/>
</dbReference>
<dbReference type="InterPro" id="IPR013449">
    <property type="entry name" value="Rhamnulokinase"/>
</dbReference>
<dbReference type="GO" id="GO:0005829">
    <property type="term" value="C:cytosol"/>
    <property type="evidence" value="ECO:0007669"/>
    <property type="project" value="TreeGrafter"/>
</dbReference>
<evidence type="ECO:0000256" key="3">
    <source>
        <dbReference type="ARBA" id="ARBA00022741"/>
    </source>
</evidence>
<name>A0A2U1AQY6_9BACT</name>
<comment type="similarity">
    <text evidence="1">Belongs to the FGGY kinase family.</text>
</comment>
<keyword evidence="6" id="KW-1015">Disulfide bond</keyword>
<dbReference type="Proteomes" id="UP000245959">
    <property type="component" value="Unassembled WGS sequence"/>
</dbReference>
<dbReference type="Gene3D" id="3.30.420.40">
    <property type="match status" value="2"/>
</dbReference>
<proteinExistence type="inferred from homology"/>
<reference evidence="10 11" key="1">
    <citation type="submission" date="2018-04" db="EMBL/GenBank/DDBJ databases">
        <title>Genomic Encyclopedia of Type Strains, Phase IV (KMG-IV): sequencing the most valuable type-strain genomes for metagenomic binning, comparative biology and taxonomic classification.</title>
        <authorList>
            <person name="Goeker M."/>
        </authorList>
    </citation>
    <scope>NUCLEOTIDE SEQUENCE [LARGE SCALE GENOMIC DNA]</scope>
    <source>
        <strain evidence="10 11">DSM 14823</strain>
    </source>
</reference>
<evidence type="ECO:0000256" key="6">
    <source>
        <dbReference type="ARBA" id="ARBA00023157"/>
    </source>
</evidence>
<dbReference type="PANTHER" id="PTHR10196">
    <property type="entry name" value="SUGAR KINASE"/>
    <property type="match status" value="1"/>
</dbReference>
<sequence length="492" mass="54065">MKNFLAFDLGASSGRGIIGKLENGKLTLTEVHRFANGPTEQGGSIYWNYPQLVEELKTGLKKALAIEPALDGIGIDTWGVDYVFFSNTTGRFLRWPYHYRDVRTGNAESDVWSKISKQELYGHTGIQCMTLNTVYQLAAHFREHPEDFKDSHFLTMPDALARALGGDDTSEYTDCSTTNLLDPVTKEWDWEVIDRVGLPREVFPKIVKPCTFGGTLSEELQRELGCGPIPIIKVGSHDTASAVGAVPAPTSGNWAYISAGTWALLGAEIDEPLRTAASEKESFTNEGGLDGKIRFLTNIMGSWLFQETRRNWREQKDPELSFAEMERMALASEPCRYLINPNDASFVTPGDMPQRISDFCADHGEGAIVDDGAVVRAIYDSLALYFRCKLETLASLLGVKYQCLNVVGGGTKDGLLMQLTADALNIPVVAGPVEATAIGNLLAQAMATGAVKDLAAARQVVKDSFEVRTYRPNEAMHALYNGEIERFKSLAK</sequence>
<dbReference type="InterPro" id="IPR018485">
    <property type="entry name" value="FGGY_C"/>
</dbReference>
<evidence type="ECO:0000256" key="1">
    <source>
        <dbReference type="ARBA" id="ARBA00009156"/>
    </source>
</evidence>
<evidence type="ECO:0000313" key="10">
    <source>
        <dbReference type="EMBL" id="PVY38795.1"/>
    </source>
</evidence>
<keyword evidence="3" id="KW-0547">Nucleotide-binding</keyword>
<gene>
    <name evidence="10" type="ORF">C8D82_12431</name>
</gene>
<evidence type="ECO:0000259" key="9">
    <source>
        <dbReference type="Pfam" id="PF02782"/>
    </source>
</evidence>
<accession>A0A2U1AQY6</accession>
<dbReference type="SUPFAM" id="SSF53067">
    <property type="entry name" value="Actin-like ATPase domain"/>
    <property type="match status" value="2"/>
</dbReference>
<dbReference type="Pfam" id="PF00370">
    <property type="entry name" value="FGGY_N"/>
    <property type="match status" value="1"/>
</dbReference>
<keyword evidence="2" id="KW-0808">Transferase</keyword>
<dbReference type="PANTHER" id="PTHR10196:SF93">
    <property type="entry name" value="L-RHAMNULOKINASE"/>
    <property type="match status" value="1"/>
</dbReference>
<dbReference type="GO" id="GO:0006071">
    <property type="term" value="P:glycerol metabolic process"/>
    <property type="evidence" value="ECO:0007669"/>
    <property type="project" value="TreeGrafter"/>
</dbReference>
<organism evidence="10 11">
    <name type="scientific">Victivallis vadensis</name>
    <dbReference type="NCBI Taxonomy" id="172901"/>
    <lineage>
        <taxon>Bacteria</taxon>
        <taxon>Pseudomonadati</taxon>
        <taxon>Lentisphaerota</taxon>
        <taxon>Lentisphaeria</taxon>
        <taxon>Victivallales</taxon>
        <taxon>Victivallaceae</taxon>
        <taxon>Victivallis</taxon>
    </lineage>
</organism>
<dbReference type="InterPro" id="IPR018484">
    <property type="entry name" value="FGGY_N"/>
</dbReference>
<evidence type="ECO:0000256" key="5">
    <source>
        <dbReference type="ARBA" id="ARBA00022840"/>
    </source>
</evidence>
<comment type="caution">
    <text evidence="10">The sequence shown here is derived from an EMBL/GenBank/DDBJ whole genome shotgun (WGS) entry which is preliminary data.</text>
</comment>
<dbReference type="GO" id="GO:0008993">
    <property type="term" value="F:rhamnulokinase activity"/>
    <property type="evidence" value="ECO:0007669"/>
    <property type="project" value="InterPro"/>
</dbReference>
<dbReference type="GeneID" id="78296198"/>
<keyword evidence="11" id="KW-1185">Reference proteome</keyword>
<protein>
    <submittedName>
        <fullName evidence="10">L-rhamnulokinase</fullName>
    </submittedName>
</protein>
<evidence type="ECO:0000256" key="2">
    <source>
        <dbReference type="ARBA" id="ARBA00022679"/>
    </source>
</evidence>
<keyword evidence="5" id="KW-0067">ATP-binding</keyword>
<keyword evidence="4 10" id="KW-0418">Kinase</keyword>